<protein>
    <recommendedName>
        <fullName evidence="3">K Homology domain-containing protein</fullName>
    </recommendedName>
</protein>
<accession>A0ABN9QR81</accession>
<feature type="compositionally biased region" description="Pro residues" evidence="2">
    <location>
        <begin position="109"/>
        <end position="118"/>
    </location>
</feature>
<keyword evidence="1" id="KW-0694">RNA-binding</keyword>
<dbReference type="Proteomes" id="UP001189429">
    <property type="component" value="Unassembled WGS sequence"/>
</dbReference>
<dbReference type="EMBL" id="CAUYUJ010003942">
    <property type="protein sequence ID" value="CAK0807490.1"/>
    <property type="molecule type" value="Genomic_DNA"/>
</dbReference>
<keyword evidence="5" id="KW-1185">Reference proteome</keyword>
<dbReference type="SUPFAM" id="SSF54791">
    <property type="entry name" value="Eukaryotic type KH-domain (KH-domain type I)"/>
    <property type="match status" value="1"/>
</dbReference>
<organism evidence="4 5">
    <name type="scientific">Prorocentrum cordatum</name>
    <dbReference type="NCBI Taxonomy" id="2364126"/>
    <lineage>
        <taxon>Eukaryota</taxon>
        <taxon>Sar</taxon>
        <taxon>Alveolata</taxon>
        <taxon>Dinophyceae</taxon>
        <taxon>Prorocentrales</taxon>
        <taxon>Prorocentraceae</taxon>
        <taxon>Prorocentrum</taxon>
    </lineage>
</organism>
<evidence type="ECO:0000256" key="1">
    <source>
        <dbReference type="PROSITE-ProRule" id="PRU00117"/>
    </source>
</evidence>
<dbReference type="PROSITE" id="PS50084">
    <property type="entry name" value="KH_TYPE_1"/>
    <property type="match status" value="1"/>
</dbReference>
<feature type="non-terminal residue" evidence="4">
    <location>
        <position position="205"/>
    </location>
</feature>
<name>A0ABN9QR81_9DINO</name>
<evidence type="ECO:0000256" key="2">
    <source>
        <dbReference type="SAM" id="MobiDB-lite"/>
    </source>
</evidence>
<feature type="compositionally biased region" description="Basic and acidic residues" evidence="2">
    <location>
        <begin position="122"/>
        <end position="135"/>
    </location>
</feature>
<proteinExistence type="predicted"/>
<reference evidence="4" key="1">
    <citation type="submission" date="2023-10" db="EMBL/GenBank/DDBJ databases">
        <authorList>
            <person name="Chen Y."/>
            <person name="Shah S."/>
            <person name="Dougan E. K."/>
            <person name="Thang M."/>
            <person name="Chan C."/>
        </authorList>
    </citation>
    <scope>NUCLEOTIDE SEQUENCE [LARGE SCALE GENOMIC DNA]</scope>
</reference>
<comment type="caution">
    <text evidence="4">The sequence shown here is derived from an EMBL/GenBank/DDBJ whole genome shotgun (WGS) entry which is preliminary data.</text>
</comment>
<sequence>MSGLVLLPTEGSADPSARGWLGARVGACGRLPPSQDEDFLMIPQASCKGLVGVGGANIEKIEEESWATIEIDRAWRDTSKKMVMRISGGLEAVVQARGLVQELLARVPQAPPPAPPKRQPWKRQESWGEEPERAPSSHKRKWTPGADARDGGEAGGARRRASHTRLRGEVPTGDRAGCVRVAGGGRPSRGAAAARVVCRWRSARG</sequence>
<feature type="region of interest" description="Disordered" evidence="2">
    <location>
        <begin position="106"/>
        <end position="192"/>
    </location>
</feature>
<dbReference type="Pfam" id="PF00013">
    <property type="entry name" value="KH_1"/>
    <property type="match status" value="1"/>
</dbReference>
<evidence type="ECO:0000259" key="3">
    <source>
        <dbReference type="SMART" id="SM00322"/>
    </source>
</evidence>
<dbReference type="Gene3D" id="3.30.1370.10">
    <property type="entry name" value="K Homology domain, type 1"/>
    <property type="match status" value="1"/>
</dbReference>
<dbReference type="CDD" id="cd00105">
    <property type="entry name" value="KH-I"/>
    <property type="match status" value="1"/>
</dbReference>
<gene>
    <name evidence="4" type="ORF">PCOR1329_LOCUS13359</name>
</gene>
<dbReference type="SMART" id="SM00322">
    <property type="entry name" value="KH"/>
    <property type="match status" value="1"/>
</dbReference>
<evidence type="ECO:0000313" key="5">
    <source>
        <dbReference type="Proteomes" id="UP001189429"/>
    </source>
</evidence>
<evidence type="ECO:0000313" key="4">
    <source>
        <dbReference type="EMBL" id="CAK0807490.1"/>
    </source>
</evidence>
<feature type="domain" description="K Homology" evidence="3">
    <location>
        <begin position="34"/>
        <end position="105"/>
    </location>
</feature>
<dbReference type="InterPro" id="IPR004087">
    <property type="entry name" value="KH_dom"/>
</dbReference>
<dbReference type="InterPro" id="IPR004088">
    <property type="entry name" value="KH_dom_type_1"/>
</dbReference>
<dbReference type="InterPro" id="IPR036612">
    <property type="entry name" value="KH_dom_type_1_sf"/>
</dbReference>